<sequence>MAFPDGTPTVTLTGTLPAAVAGTGFGGQIVLTPSALLTDDTRHAIYPGGGKTDIVDGTFTVELIPSNAAGIAPAGWRWRVDVQPSRGQRVIFWADIHGADGDTIHLDELVPVQAPGGGDAGGDGAAGKSAYEIAVDNGFTGTVTQWLASLIGPAGPQGVPGATGPTGPKGDPGTTGPAGPPGADGSGGDAEAYTDSAVAAEAARADSAYDTAGSAAAAQSAATTAAASDAAAKVAAHAAAADPHGDRAAAAAALATHAGATTGIHGIANTAQLESTAGAQTKVNTAISAEVVRADAAYDPAGAAASAQTAAATDATGKVAAHASASDPHQDRAYTDSQVAAHAADSTSVHGIADTAVLETQAGAQTKANSAGTAATSAAATDAASKVAAHAAATDPHGDRSYADGKLAKTANLSDLSNINTARTSLGLGGAATLNVGTSAGTVAAGNDSRFTDARTPTAHAASHATGGSDQISPASIGAYPASDGNTLNNYVTDLQNRVGGDFGLENRATALESGKLDRSQNLADLNNAASARTSLGLGGAAVLGVGTGAGTVAAGDDTRLSNARTPTAHAASHASGGSDPVTVAQSQVTGLAAALAAALQLSGGTMTGTTNATLATPATAAEASLVSGDTFDRYRRYADGKQEWGPGSAARDTNFYRDGVDSLRTDDSFTIGGTLRTPGGMTWRRRHLPDPVLADSLYAGAAPTISTAQTTTPTTGYIKYAPAGVTLAGTDVTGPFSFLGAGGFQIGAGAPDTSYTLPTSKYPNTYASGQSVWSVEFGTDAAIFQVRMKYISTATMYRLSVDGRKVTDLMQSSGGTTAGSGHLITIDLGSAAPRRIRMDFTTFPFGGVYLPPTATMWQVPAQGGRLMVFGDSLSDGSAQNTGAGAGTWFARAARLLGATDAWEQARGGTGYVTVGSYATLADRLAADVIAWAPDRLIVWAGYNDNGANQATLKTAVDSLYAAIKAGLPNCQVFVIGCWSPTATPATSISNTDATLRTAAASAGFPFISPLTGSCYDATGALVTTQGAWITSANIAAYIGGDSVHPTDAGHVYLSRRITDALRALMPA</sequence>
<dbReference type="SUPFAM" id="SSF52266">
    <property type="entry name" value="SGNH hydrolase"/>
    <property type="match status" value="1"/>
</dbReference>
<dbReference type="RefSeq" id="WP_381329291.1">
    <property type="nucleotide sequence ID" value="NZ_JBHTMM010000043.1"/>
</dbReference>
<evidence type="ECO:0000313" key="3">
    <source>
        <dbReference type="Proteomes" id="UP001597058"/>
    </source>
</evidence>
<dbReference type="InterPro" id="IPR036514">
    <property type="entry name" value="SGNH_hydro_sf"/>
</dbReference>
<proteinExistence type="predicted"/>
<name>A0ABW3XJW2_9ACTN</name>
<evidence type="ECO:0000313" key="2">
    <source>
        <dbReference type="EMBL" id="MFD1309861.1"/>
    </source>
</evidence>
<dbReference type="InterPro" id="IPR001087">
    <property type="entry name" value="GDSL"/>
</dbReference>
<dbReference type="Gene3D" id="3.40.50.1110">
    <property type="entry name" value="SGNH hydrolase"/>
    <property type="match status" value="1"/>
</dbReference>
<evidence type="ECO:0000256" key="1">
    <source>
        <dbReference type="SAM" id="MobiDB-lite"/>
    </source>
</evidence>
<feature type="region of interest" description="Disordered" evidence="1">
    <location>
        <begin position="320"/>
        <end position="341"/>
    </location>
</feature>
<reference evidence="3" key="1">
    <citation type="journal article" date="2019" name="Int. J. Syst. Evol. Microbiol.">
        <title>The Global Catalogue of Microorganisms (GCM) 10K type strain sequencing project: providing services to taxonomists for standard genome sequencing and annotation.</title>
        <authorList>
            <consortium name="The Broad Institute Genomics Platform"/>
            <consortium name="The Broad Institute Genome Sequencing Center for Infectious Disease"/>
            <person name="Wu L."/>
            <person name="Ma J."/>
        </authorList>
    </citation>
    <scope>NUCLEOTIDE SEQUENCE [LARGE SCALE GENOMIC DNA]</scope>
    <source>
        <strain evidence="3">CGMCC 4.7020</strain>
    </source>
</reference>
<dbReference type="Pfam" id="PF00657">
    <property type="entry name" value="Lipase_GDSL"/>
    <property type="match status" value="1"/>
</dbReference>
<gene>
    <name evidence="2" type="ORF">ACFQ5X_28870</name>
</gene>
<dbReference type="InterPro" id="IPR051532">
    <property type="entry name" value="Ester_Hydrolysis_Enzymes"/>
</dbReference>
<dbReference type="PANTHER" id="PTHR30383">
    <property type="entry name" value="THIOESTERASE 1/PROTEASE 1/LYSOPHOSPHOLIPASE L1"/>
    <property type="match status" value="1"/>
</dbReference>
<comment type="caution">
    <text evidence="2">The sequence shown here is derived from an EMBL/GenBank/DDBJ whole genome shotgun (WGS) entry which is preliminary data.</text>
</comment>
<organism evidence="2 3">
    <name type="scientific">Streptomyces kaempferi</name>
    <dbReference type="NCBI Taxonomy" id="333725"/>
    <lineage>
        <taxon>Bacteria</taxon>
        <taxon>Bacillati</taxon>
        <taxon>Actinomycetota</taxon>
        <taxon>Actinomycetes</taxon>
        <taxon>Kitasatosporales</taxon>
        <taxon>Streptomycetaceae</taxon>
        <taxon>Streptomyces</taxon>
    </lineage>
</organism>
<accession>A0ABW3XJW2</accession>
<keyword evidence="2" id="KW-0378">Hydrolase</keyword>
<dbReference type="CDD" id="cd00229">
    <property type="entry name" value="SGNH_hydrolase"/>
    <property type="match status" value="1"/>
</dbReference>
<dbReference type="Proteomes" id="UP001597058">
    <property type="component" value="Unassembled WGS sequence"/>
</dbReference>
<protein>
    <submittedName>
        <fullName evidence="2">SGNH/GDSL hydrolase family protein</fullName>
    </submittedName>
</protein>
<keyword evidence="3" id="KW-1185">Reference proteome</keyword>
<feature type="region of interest" description="Disordered" evidence="1">
    <location>
        <begin position="447"/>
        <end position="478"/>
    </location>
</feature>
<dbReference type="GO" id="GO:0016787">
    <property type="term" value="F:hydrolase activity"/>
    <property type="evidence" value="ECO:0007669"/>
    <property type="project" value="UniProtKB-KW"/>
</dbReference>
<dbReference type="EMBL" id="JBHTMM010000043">
    <property type="protein sequence ID" value="MFD1309861.1"/>
    <property type="molecule type" value="Genomic_DNA"/>
</dbReference>
<dbReference type="PANTHER" id="PTHR30383:SF5">
    <property type="entry name" value="SGNH HYDROLASE-TYPE ESTERASE DOMAIN-CONTAINING PROTEIN"/>
    <property type="match status" value="1"/>
</dbReference>
<feature type="compositionally biased region" description="Low complexity" evidence="1">
    <location>
        <begin position="152"/>
        <end position="181"/>
    </location>
</feature>
<feature type="region of interest" description="Disordered" evidence="1">
    <location>
        <begin position="151"/>
        <end position="193"/>
    </location>
</feature>